<dbReference type="Proteomes" id="UP000663854">
    <property type="component" value="Unassembled WGS sequence"/>
</dbReference>
<dbReference type="EMBL" id="CAJOBE010007438">
    <property type="protein sequence ID" value="CAF4036073.1"/>
    <property type="molecule type" value="Genomic_DNA"/>
</dbReference>
<sequence>MKEIGLQTIRELASIVFQQEVFLYDEKIYKQNLTDTKGASLTLTLANIFIWEWQTEFVRRADISNEIYGRKTLPSLDIHLTNNNGILSTSVYHKPAVKPYVVPFISDYSRHIFGNIVQTAITQGLHYLSTYAAFNYE</sequence>
<evidence type="ECO:0000313" key="4">
    <source>
        <dbReference type="EMBL" id="CAF1302444.1"/>
    </source>
</evidence>
<dbReference type="EMBL" id="CAJOAX010011240">
    <property type="protein sequence ID" value="CAF4089640.1"/>
    <property type="molecule type" value="Genomic_DNA"/>
</dbReference>
<evidence type="ECO:0000313" key="2">
    <source>
        <dbReference type="EMBL" id="CAF1179160.1"/>
    </source>
</evidence>
<dbReference type="Proteomes" id="UP000663870">
    <property type="component" value="Unassembled WGS sequence"/>
</dbReference>
<dbReference type="EMBL" id="CAJOBD010005913">
    <property type="protein sequence ID" value="CAF4046108.1"/>
    <property type="molecule type" value="Genomic_DNA"/>
</dbReference>
<evidence type="ECO:0000313" key="1">
    <source>
        <dbReference type="EMBL" id="CAF1095640.1"/>
    </source>
</evidence>
<evidence type="ECO:0000313" key="9">
    <source>
        <dbReference type="Proteomes" id="UP000663870"/>
    </source>
</evidence>
<evidence type="ECO:0000313" key="8">
    <source>
        <dbReference type="EMBL" id="CAF4089640.1"/>
    </source>
</evidence>
<organism evidence="4 10">
    <name type="scientific">Rotaria sordida</name>
    <dbReference type="NCBI Taxonomy" id="392033"/>
    <lineage>
        <taxon>Eukaryota</taxon>
        <taxon>Metazoa</taxon>
        <taxon>Spiralia</taxon>
        <taxon>Gnathifera</taxon>
        <taxon>Rotifera</taxon>
        <taxon>Eurotatoria</taxon>
        <taxon>Bdelloidea</taxon>
        <taxon>Philodinida</taxon>
        <taxon>Philodinidae</taxon>
        <taxon>Rotaria</taxon>
    </lineage>
</organism>
<evidence type="ECO:0000313" key="10">
    <source>
        <dbReference type="Proteomes" id="UP000663889"/>
    </source>
</evidence>
<dbReference type="Proteomes" id="UP000663889">
    <property type="component" value="Unassembled WGS sequence"/>
</dbReference>
<comment type="caution">
    <text evidence="4">The sequence shown here is derived from an EMBL/GenBank/DDBJ whole genome shotgun (WGS) entry which is preliminary data.</text>
</comment>
<gene>
    <name evidence="6" type="ORF">FNK824_LOCUS27912</name>
    <name evidence="7" type="ORF">JBS370_LOCUS28777</name>
    <name evidence="5" type="ORF">JXQ802_LOCUS36875</name>
    <name evidence="8" type="ORF">OTI717_LOCUS33610</name>
    <name evidence="2" type="ORF">PYM288_LOCUS23707</name>
    <name evidence="1" type="ORF">RFH988_LOCUS19039</name>
    <name evidence="4" type="ORF">SEV965_LOCUS26361</name>
    <name evidence="3" type="ORF">ZHD862_LOCUS22385</name>
</gene>
<dbReference type="OrthoDB" id="10018421at2759"/>
<evidence type="ECO:0000313" key="6">
    <source>
        <dbReference type="EMBL" id="CAF4036073.1"/>
    </source>
</evidence>
<dbReference type="EMBL" id="CAJNOL010001929">
    <property type="protein sequence ID" value="CAF1438930.1"/>
    <property type="molecule type" value="Genomic_DNA"/>
</dbReference>
<evidence type="ECO:0000313" key="5">
    <source>
        <dbReference type="EMBL" id="CAF1438930.1"/>
    </source>
</evidence>
<accession>A0A815DUY7</accession>
<keyword evidence="9" id="KW-1185">Reference proteome</keyword>
<dbReference type="EMBL" id="CAJNOO010001098">
    <property type="protein sequence ID" value="CAF1095640.1"/>
    <property type="molecule type" value="Genomic_DNA"/>
</dbReference>
<dbReference type="Proteomes" id="UP000663874">
    <property type="component" value="Unassembled WGS sequence"/>
</dbReference>
<dbReference type="EMBL" id="CAJNOH010001126">
    <property type="protein sequence ID" value="CAF1179160.1"/>
    <property type="molecule type" value="Genomic_DNA"/>
</dbReference>
<dbReference type="EMBL" id="CAJNOU010002230">
    <property type="protein sequence ID" value="CAF1302444.1"/>
    <property type="molecule type" value="Genomic_DNA"/>
</dbReference>
<dbReference type="EMBL" id="CAJNOT010001393">
    <property type="protein sequence ID" value="CAF1192463.1"/>
    <property type="molecule type" value="Genomic_DNA"/>
</dbReference>
<dbReference type="Proteomes" id="UP000663823">
    <property type="component" value="Unassembled WGS sequence"/>
</dbReference>
<dbReference type="Proteomes" id="UP000663882">
    <property type="component" value="Unassembled WGS sequence"/>
</dbReference>
<dbReference type="Proteomes" id="UP000663836">
    <property type="component" value="Unassembled WGS sequence"/>
</dbReference>
<dbReference type="Proteomes" id="UP000663864">
    <property type="component" value="Unassembled WGS sequence"/>
</dbReference>
<evidence type="ECO:0000313" key="3">
    <source>
        <dbReference type="EMBL" id="CAF1192463.1"/>
    </source>
</evidence>
<name>A0A815DUY7_9BILA</name>
<reference evidence="4" key="1">
    <citation type="submission" date="2021-02" db="EMBL/GenBank/DDBJ databases">
        <authorList>
            <person name="Nowell W R."/>
        </authorList>
    </citation>
    <scope>NUCLEOTIDE SEQUENCE</scope>
</reference>
<dbReference type="AlphaFoldDB" id="A0A815DUY7"/>
<proteinExistence type="predicted"/>
<protein>
    <submittedName>
        <fullName evidence="4">Uncharacterized protein</fullName>
    </submittedName>
</protein>
<evidence type="ECO:0000313" key="7">
    <source>
        <dbReference type="EMBL" id="CAF4046108.1"/>
    </source>
</evidence>